<dbReference type="InterPro" id="IPR001387">
    <property type="entry name" value="Cro/C1-type_HTH"/>
</dbReference>
<dbReference type="CDD" id="cd00093">
    <property type="entry name" value="HTH_XRE"/>
    <property type="match status" value="1"/>
</dbReference>
<dbReference type="Proteomes" id="UP000839735">
    <property type="component" value="Unassembled WGS sequence"/>
</dbReference>
<dbReference type="Pfam" id="PF13239">
    <property type="entry name" value="2TM"/>
    <property type="match status" value="1"/>
</dbReference>
<dbReference type="SMART" id="SM00530">
    <property type="entry name" value="HTH_XRE"/>
    <property type="match status" value="1"/>
</dbReference>
<proteinExistence type="predicted"/>
<dbReference type="PROSITE" id="PS50943">
    <property type="entry name" value="HTH_CROC1"/>
    <property type="match status" value="1"/>
</dbReference>
<dbReference type="Proteomes" id="UP000885362">
    <property type="component" value="Unassembled WGS sequence"/>
</dbReference>
<keyword evidence="2" id="KW-0472">Membrane</keyword>
<dbReference type="AlphaFoldDB" id="A0A5Y1YDP1"/>
<protein>
    <submittedName>
        <fullName evidence="4">Helix-turn-helix domain-containing protein</fullName>
    </submittedName>
</protein>
<dbReference type="EMBL" id="AAIBIC010000049">
    <property type="protein sequence ID" value="ECC3917159.1"/>
    <property type="molecule type" value="Genomic_DNA"/>
</dbReference>
<organism evidence="4">
    <name type="scientific">Salmonella diarizonae</name>
    <dbReference type="NCBI Taxonomy" id="59204"/>
    <lineage>
        <taxon>Bacteria</taxon>
        <taxon>Pseudomonadati</taxon>
        <taxon>Pseudomonadota</taxon>
        <taxon>Gammaproteobacteria</taxon>
        <taxon>Enterobacterales</taxon>
        <taxon>Enterobacteriaceae</taxon>
        <taxon>Salmonella</taxon>
    </lineage>
</organism>
<sequence>MSDTNKFRALRLQRAWSQEQLAELAGLSTRTVQRIENGEKPGLETLSALAAVFEVSVTELSTPEEVGDNALDQRITETRAMIAGECRFYRSVMTAFVVCLLLIMLNHLTSPGSYWSLWVAAIWFALIIVRGMKIFLFRELINKWQQKRLQYLLRKK</sequence>
<feature type="transmembrane region" description="Helical" evidence="2">
    <location>
        <begin position="88"/>
        <end position="109"/>
    </location>
</feature>
<reference evidence="5" key="2">
    <citation type="submission" date="2018-08" db="EMBL/GenBank/DDBJ databases">
        <authorList>
            <consortium name="GenomeTrakr network: Whole genome sequencing for foodborne pathogen traceback"/>
        </authorList>
    </citation>
    <scope>NUCLEOTIDE SEQUENCE [LARGE SCALE GENOMIC DNA]</scope>
    <source>
        <strain evidence="5">FMA0132</strain>
    </source>
</reference>
<accession>A0A5Y1YDP1</accession>
<dbReference type="Gene3D" id="1.10.260.40">
    <property type="entry name" value="lambda repressor-like DNA-binding domains"/>
    <property type="match status" value="1"/>
</dbReference>
<dbReference type="GO" id="GO:0003677">
    <property type="term" value="F:DNA binding"/>
    <property type="evidence" value="ECO:0007669"/>
    <property type="project" value="UniProtKB-KW"/>
</dbReference>
<evidence type="ECO:0000313" key="4">
    <source>
        <dbReference type="EMBL" id="ECC3917159.1"/>
    </source>
</evidence>
<dbReference type="PANTHER" id="PTHR46558">
    <property type="entry name" value="TRACRIPTIONAL REGULATORY PROTEIN-RELATED-RELATED"/>
    <property type="match status" value="1"/>
</dbReference>
<dbReference type="InterPro" id="IPR025698">
    <property type="entry name" value="2TM_dom"/>
</dbReference>
<evidence type="ECO:0000259" key="3">
    <source>
        <dbReference type="PROSITE" id="PS50943"/>
    </source>
</evidence>
<dbReference type="Pfam" id="PF01381">
    <property type="entry name" value="HTH_3"/>
    <property type="match status" value="1"/>
</dbReference>
<evidence type="ECO:0000313" key="5">
    <source>
        <dbReference type="EMBL" id="MIE72449.1"/>
    </source>
</evidence>
<feature type="domain" description="HTH cro/C1-type" evidence="3">
    <location>
        <begin position="7"/>
        <end position="60"/>
    </location>
</feature>
<comment type="caution">
    <text evidence="4">The sequence shown here is derived from an EMBL/GenBank/DDBJ whole genome shotgun (WGS) entry which is preliminary data.</text>
</comment>
<dbReference type="InterPro" id="IPR010982">
    <property type="entry name" value="Lambda_DNA-bd_dom_sf"/>
</dbReference>
<feature type="transmembrane region" description="Helical" evidence="2">
    <location>
        <begin position="115"/>
        <end position="137"/>
    </location>
</feature>
<keyword evidence="2" id="KW-0812">Transmembrane</keyword>
<evidence type="ECO:0000256" key="1">
    <source>
        <dbReference type="ARBA" id="ARBA00023125"/>
    </source>
</evidence>
<keyword evidence="2" id="KW-1133">Transmembrane helix</keyword>
<dbReference type="PANTHER" id="PTHR46558:SF4">
    <property type="entry name" value="DNA-BIDING PHAGE PROTEIN"/>
    <property type="match status" value="1"/>
</dbReference>
<dbReference type="SUPFAM" id="SSF47413">
    <property type="entry name" value="lambda repressor-like DNA-binding domains"/>
    <property type="match status" value="1"/>
</dbReference>
<name>A0A5Y1YDP1_SALDZ</name>
<reference evidence="4" key="1">
    <citation type="submission" date="2018-08" db="EMBL/GenBank/DDBJ databases">
        <authorList>
            <person name="Ashton P.M."/>
            <person name="Dallman T."/>
            <person name="Nair S."/>
            <person name="De Pinna E."/>
            <person name="Peters T."/>
            <person name="Grant K."/>
        </authorList>
    </citation>
    <scope>NUCLEOTIDE SEQUENCE [LARGE SCALE GENOMIC DNA]</scope>
    <source>
        <strain evidence="4">294779</strain>
    </source>
</reference>
<dbReference type="EMBL" id="RSHK01000035">
    <property type="protein sequence ID" value="MIE72449.1"/>
    <property type="molecule type" value="Genomic_DNA"/>
</dbReference>
<gene>
    <name evidence="4" type="ORF">CTQ69_25015</name>
    <name evidence="5" type="ORF">EL06_24405</name>
</gene>
<keyword evidence="1" id="KW-0238">DNA-binding</keyword>
<evidence type="ECO:0000256" key="2">
    <source>
        <dbReference type="SAM" id="Phobius"/>
    </source>
</evidence>